<protein>
    <recommendedName>
        <fullName evidence="4">BZIP domain-containing protein</fullName>
    </recommendedName>
</protein>
<keyword evidence="3" id="KW-1185">Reference proteome</keyword>
<sequence>MSAHSDSFASSSTVRHERSSVKSTAIQVRISGKGKRCSTTVRAATAPYSPQTKNPYLEWQMMNSLTNVIPENPEPRGEPELRLGQVEAPSRQTELRRPHRRRRNMTRVRDRLLETERIWMQEELAELDAEIMDLKGVVGQHESHVAKAQGELDKLMLALSGLSGNCTA</sequence>
<proteinExistence type="predicted"/>
<evidence type="ECO:0000313" key="2">
    <source>
        <dbReference type="EMBL" id="TFK46797.1"/>
    </source>
</evidence>
<organism evidence="2 3">
    <name type="scientific">Heliocybe sulcata</name>
    <dbReference type="NCBI Taxonomy" id="5364"/>
    <lineage>
        <taxon>Eukaryota</taxon>
        <taxon>Fungi</taxon>
        <taxon>Dikarya</taxon>
        <taxon>Basidiomycota</taxon>
        <taxon>Agaricomycotina</taxon>
        <taxon>Agaricomycetes</taxon>
        <taxon>Gloeophyllales</taxon>
        <taxon>Gloeophyllaceae</taxon>
        <taxon>Heliocybe</taxon>
    </lineage>
</organism>
<dbReference type="EMBL" id="ML213527">
    <property type="protein sequence ID" value="TFK46797.1"/>
    <property type="molecule type" value="Genomic_DNA"/>
</dbReference>
<evidence type="ECO:0008006" key="4">
    <source>
        <dbReference type="Google" id="ProtNLM"/>
    </source>
</evidence>
<accession>A0A5C3MPJ0</accession>
<gene>
    <name evidence="2" type="ORF">OE88DRAFT_1667034</name>
</gene>
<dbReference type="Proteomes" id="UP000305948">
    <property type="component" value="Unassembled WGS sequence"/>
</dbReference>
<feature type="compositionally biased region" description="Low complexity" evidence="1">
    <location>
        <begin position="1"/>
        <end position="12"/>
    </location>
</feature>
<name>A0A5C3MPJ0_9AGAM</name>
<reference evidence="2 3" key="1">
    <citation type="journal article" date="2019" name="Nat. Ecol. Evol.">
        <title>Megaphylogeny resolves global patterns of mushroom evolution.</title>
        <authorList>
            <person name="Varga T."/>
            <person name="Krizsan K."/>
            <person name="Foldi C."/>
            <person name="Dima B."/>
            <person name="Sanchez-Garcia M."/>
            <person name="Sanchez-Ramirez S."/>
            <person name="Szollosi G.J."/>
            <person name="Szarkandi J.G."/>
            <person name="Papp V."/>
            <person name="Albert L."/>
            <person name="Andreopoulos W."/>
            <person name="Angelini C."/>
            <person name="Antonin V."/>
            <person name="Barry K.W."/>
            <person name="Bougher N.L."/>
            <person name="Buchanan P."/>
            <person name="Buyck B."/>
            <person name="Bense V."/>
            <person name="Catcheside P."/>
            <person name="Chovatia M."/>
            <person name="Cooper J."/>
            <person name="Damon W."/>
            <person name="Desjardin D."/>
            <person name="Finy P."/>
            <person name="Geml J."/>
            <person name="Haridas S."/>
            <person name="Hughes K."/>
            <person name="Justo A."/>
            <person name="Karasinski D."/>
            <person name="Kautmanova I."/>
            <person name="Kiss B."/>
            <person name="Kocsube S."/>
            <person name="Kotiranta H."/>
            <person name="LaButti K.M."/>
            <person name="Lechner B.E."/>
            <person name="Liimatainen K."/>
            <person name="Lipzen A."/>
            <person name="Lukacs Z."/>
            <person name="Mihaltcheva S."/>
            <person name="Morgado L.N."/>
            <person name="Niskanen T."/>
            <person name="Noordeloos M.E."/>
            <person name="Ohm R.A."/>
            <person name="Ortiz-Santana B."/>
            <person name="Ovrebo C."/>
            <person name="Racz N."/>
            <person name="Riley R."/>
            <person name="Savchenko A."/>
            <person name="Shiryaev A."/>
            <person name="Soop K."/>
            <person name="Spirin V."/>
            <person name="Szebenyi C."/>
            <person name="Tomsovsky M."/>
            <person name="Tulloss R.E."/>
            <person name="Uehling J."/>
            <person name="Grigoriev I.V."/>
            <person name="Vagvolgyi C."/>
            <person name="Papp T."/>
            <person name="Martin F.M."/>
            <person name="Miettinen O."/>
            <person name="Hibbett D.S."/>
            <person name="Nagy L.G."/>
        </authorList>
    </citation>
    <scope>NUCLEOTIDE SEQUENCE [LARGE SCALE GENOMIC DNA]</scope>
    <source>
        <strain evidence="2 3">OMC1185</strain>
    </source>
</reference>
<feature type="region of interest" description="Disordered" evidence="1">
    <location>
        <begin position="1"/>
        <end position="25"/>
    </location>
</feature>
<evidence type="ECO:0000313" key="3">
    <source>
        <dbReference type="Proteomes" id="UP000305948"/>
    </source>
</evidence>
<dbReference type="AlphaFoldDB" id="A0A5C3MPJ0"/>
<evidence type="ECO:0000256" key="1">
    <source>
        <dbReference type="SAM" id="MobiDB-lite"/>
    </source>
</evidence>